<feature type="transmembrane region" description="Helical" evidence="8">
    <location>
        <begin position="53"/>
        <end position="86"/>
    </location>
</feature>
<keyword evidence="5 8" id="KW-0472">Membrane</keyword>
<evidence type="ECO:0000256" key="5">
    <source>
        <dbReference type="ARBA" id="ARBA00023136"/>
    </source>
</evidence>
<evidence type="ECO:0000256" key="8">
    <source>
        <dbReference type="SAM" id="Phobius"/>
    </source>
</evidence>
<evidence type="ECO:0000259" key="9">
    <source>
        <dbReference type="Pfam" id="PF13515"/>
    </source>
</evidence>
<evidence type="ECO:0000313" key="11">
    <source>
        <dbReference type="Proteomes" id="UP001329313"/>
    </source>
</evidence>
<gene>
    <name evidence="10" type="ORF">RYJ27_04645</name>
</gene>
<dbReference type="Proteomes" id="UP001329313">
    <property type="component" value="Chromosome"/>
</dbReference>
<dbReference type="GO" id="GO:0005886">
    <property type="term" value="C:plasma membrane"/>
    <property type="evidence" value="ECO:0007669"/>
    <property type="project" value="UniProtKB-SubCell"/>
</dbReference>
<proteinExistence type="inferred from homology"/>
<feature type="domain" description="Integral membrane bound transporter" evidence="9">
    <location>
        <begin position="11"/>
        <end position="133"/>
    </location>
</feature>
<dbReference type="PANTHER" id="PTHR30509">
    <property type="entry name" value="P-HYDROXYBENZOIC ACID EFFLUX PUMP SUBUNIT-RELATED"/>
    <property type="match status" value="1"/>
</dbReference>
<keyword evidence="3 8" id="KW-0812">Transmembrane</keyword>
<sequence length="338" mass="35718">MTKSAVATAIAWVFAGWLIQGPPPVFAAIAALLVVQPSLNQSFAKAIERSVGVIAGVAVASLLGVLLGESAWVVVIAIVAALLVAWALKMTAGTANQVAISAVLVLALGATTPGYAVDRVLETVIGAVIGVIVNVVLVPPVAVAPAHEKIDALADELAASLDRLGDALAEPRSRTQLEELLLKARLMRPMLASADQAIDDAQDSLALNPRGRRHRDELRDLRALLDRFRPVVTQVIGMTRAVYDHYDPAIADEPVLPAIGEQLHRAAHDVRLRMRRAAAPRTQAPPRGDAGASAPPTTTMPALTSPLLVQTPSADHWILIGSLLEDLRRIHEALGDTD</sequence>
<dbReference type="PANTHER" id="PTHR30509:SF9">
    <property type="entry name" value="MULTIDRUG RESISTANCE PROTEIN MDTO"/>
    <property type="match status" value="1"/>
</dbReference>
<keyword evidence="2" id="KW-1003">Cell membrane</keyword>
<dbReference type="AlphaFoldDB" id="A0AAU0MK02"/>
<accession>A0AAU0MK02</accession>
<comment type="similarity">
    <text evidence="6">Belongs to the YccS/YhfK family.</text>
</comment>
<evidence type="ECO:0000256" key="2">
    <source>
        <dbReference type="ARBA" id="ARBA00022475"/>
    </source>
</evidence>
<dbReference type="EMBL" id="CP137080">
    <property type="protein sequence ID" value="WOQ70501.1"/>
    <property type="molecule type" value="Genomic_DNA"/>
</dbReference>
<organism evidence="10 11">
    <name type="scientific">Microbacterium limosum</name>
    <dbReference type="NCBI Taxonomy" id="3079935"/>
    <lineage>
        <taxon>Bacteria</taxon>
        <taxon>Bacillati</taxon>
        <taxon>Actinomycetota</taxon>
        <taxon>Actinomycetes</taxon>
        <taxon>Micrococcales</taxon>
        <taxon>Microbacteriaceae</taxon>
        <taxon>Microbacterium</taxon>
    </lineage>
</organism>
<keyword evidence="11" id="KW-1185">Reference proteome</keyword>
<evidence type="ECO:0000256" key="6">
    <source>
        <dbReference type="ARBA" id="ARBA00043993"/>
    </source>
</evidence>
<protein>
    <submittedName>
        <fullName evidence="10">Aromatic acid exporter family protein</fullName>
    </submittedName>
</protein>
<feature type="transmembrane region" description="Helical" evidence="8">
    <location>
        <begin position="123"/>
        <end position="143"/>
    </location>
</feature>
<comment type="subcellular location">
    <subcellularLocation>
        <location evidence="1">Cell membrane</location>
        <topology evidence="1">Multi-pass membrane protein</topology>
    </subcellularLocation>
</comment>
<evidence type="ECO:0000256" key="4">
    <source>
        <dbReference type="ARBA" id="ARBA00022989"/>
    </source>
</evidence>
<dbReference type="KEGG" id="mliy:RYJ27_04645"/>
<evidence type="ECO:0000256" key="1">
    <source>
        <dbReference type="ARBA" id="ARBA00004651"/>
    </source>
</evidence>
<keyword evidence="4 8" id="KW-1133">Transmembrane helix</keyword>
<dbReference type="InterPro" id="IPR049453">
    <property type="entry name" value="Memb_transporter_dom"/>
</dbReference>
<evidence type="ECO:0000313" key="10">
    <source>
        <dbReference type="EMBL" id="WOQ70501.1"/>
    </source>
</evidence>
<name>A0AAU0MK02_9MICO</name>
<reference evidence="10 11" key="1">
    <citation type="submission" date="2023-10" db="EMBL/GenBank/DDBJ databases">
        <title>Y20.</title>
        <authorList>
            <person name="Zhang G."/>
            <person name="Ding Y."/>
        </authorList>
    </citation>
    <scope>NUCLEOTIDE SEQUENCE [LARGE SCALE GENOMIC DNA]</scope>
    <source>
        <strain evidence="10 11">Y20</strain>
    </source>
</reference>
<dbReference type="RefSeq" id="WP_330171582.1">
    <property type="nucleotide sequence ID" value="NZ_CP137080.1"/>
</dbReference>
<feature type="region of interest" description="Disordered" evidence="7">
    <location>
        <begin position="277"/>
        <end position="303"/>
    </location>
</feature>
<feature type="transmembrane region" description="Helical" evidence="8">
    <location>
        <begin position="98"/>
        <end position="117"/>
    </location>
</feature>
<evidence type="ECO:0000256" key="7">
    <source>
        <dbReference type="SAM" id="MobiDB-lite"/>
    </source>
</evidence>
<evidence type="ECO:0000256" key="3">
    <source>
        <dbReference type="ARBA" id="ARBA00022692"/>
    </source>
</evidence>
<dbReference type="Pfam" id="PF13515">
    <property type="entry name" value="FUSC_2"/>
    <property type="match status" value="1"/>
</dbReference>